<evidence type="ECO:0000256" key="1">
    <source>
        <dbReference type="HAMAP-Rule" id="MF_01041"/>
    </source>
</evidence>
<dbReference type="InterPro" id="IPR007920">
    <property type="entry name" value="UPF0223"/>
</dbReference>
<dbReference type="AlphaFoldDB" id="A0A1H0KSK4"/>
<dbReference type="Gene3D" id="1.10.220.80">
    <property type="entry name" value="BH2638-like"/>
    <property type="match status" value="1"/>
</dbReference>
<dbReference type="Pfam" id="PF05256">
    <property type="entry name" value="UPF0223"/>
    <property type="match status" value="1"/>
</dbReference>
<evidence type="ECO:0000313" key="2">
    <source>
        <dbReference type="EMBL" id="SDO58974.1"/>
    </source>
</evidence>
<accession>A0A1H0KSK4</accession>
<dbReference type="SUPFAM" id="SSF158504">
    <property type="entry name" value="BH2638-like"/>
    <property type="match status" value="1"/>
</dbReference>
<dbReference type="InterPro" id="IPR023324">
    <property type="entry name" value="BH2638-like_sf"/>
</dbReference>
<dbReference type="NCBIfam" id="NF003353">
    <property type="entry name" value="PRK04387.1"/>
    <property type="match status" value="1"/>
</dbReference>
<dbReference type="Proteomes" id="UP000183816">
    <property type="component" value="Unassembled WGS sequence"/>
</dbReference>
<comment type="similarity">
    <text evidence="1">Belongs to the UPF0223 family.</text>
</comment>
<dbReference type="PIRSF" id="PIRSF037260">
    <property type="entry name" value="UPF0223"/>
    <property type="match status" value="1"/>
</dbReference>
<organism evidence="2 3">
    <name type="scientific">Streptococcus equinus</name>
    <name type="common">Streptococcus bovis</name>
    <dbReference type="NCBI Taxonomy" id="1335"/>
    <lineage>
        <taxon>Bacteria</taxon>
        <taxon>Bacillati</taxon>
        <taxon>Bacillota</taxon>
        <taxon>Bacilli</taxon>
        <taxon>Lactobacillales</taxon>
        <taxon>Streptococcaceae</taxon>
        <taxon>Streptococcus</taxon>
    </lineage>
</organism>
<name>A0A1H0KSK4_STREI</name>
<evidence type="ECO:0000313" key="3">
    <source>
        <dbReference type="Proteomes" id="UP000183816"/>
    </source>
</evidence>
<protein>
    <recommendedName>
        <fullName evidence="1">UPF0223 protein SAMN05216347_101498</fullName>
    </recommendedName>
</protein>
<dbReference type="HAMAP" id="MF_01041">
    <property type="entry name" value="UPF0223"/>
    <property type="match status" value="1"/>
</dbReference>
<reference evidence="2 3" key="1">
    <citation type="submission" date="2016-10" db="EMBL/GenBank/DDBJ databases">
        <authorList>
            <person name="de Groot N.N."/>
        </authorList>
    </citation>
    <scope>NUCLEOTIDE SEQUENCE [LARGE SCALE GENOMIC DNA]</scope>
    <source>
        <strain evidence="2 3">Sb04</strain>
    </source>
</reference>
<sequence>MKKEAFPRSLENLCMKNYSYPLDLSWSTEEIASVLHFLNQVEAAYETKVAVSDLLDSYATFKTIVKSKAQEKQIDREFQQSSGYSTYQAVKAAKAKEKGYISLGK</sequence>
<proteinExistence type="inferred from homology"/>
<gene>
    <name evidence="2" type="ORF">SAMN05216347_101498</name>
</gene>
<dbReference type="EMBL" id="FNJK01000001">
    <property type="protein sequence ID" value="SDO58974.1"/>
    <property type="molecule type" value="Genomic_DNA"/>
</dbReference>